<name>A0A9X1QW75_9FLAO</name>
<comment type="caution">
    <text evidence="1">The sequence shown here is derived from an EMBL/GenBank/DDBJ whole genome shotgun (WGS) entry which is preliminary data.</text>
</comment>
<dbReference type="RefSeq" id="WP_237602072.1">
    <property type="nucleotide sequence ID" value="NZ_JAIRBA010000005.1"/>
</dbReference>
<protein>
    <submittedName>
        <fullName evidence="1">Uncharacterized protein</fullName>
    </submittedName>
</protein>
<organism evidence="1 2">
    <name type="scientific">Aequorivita vitellina</name>
    <dbReference type="NCBI Taxonomy" id="2874475"/>
    <lineage>
        <taxon>Bacteria</taxon>
        <taxon>Pseudomonadati</taxon>
        <taxon>Bacteroidota</taxon>
        <taxon>Flavobacteriia</taxon>
        <taxon>Flavobacteriales</taxon>
        <taxon>Flavobacteriaceae</taxon>
        <taxon>Aequorivita</taxon>
    </lineage>
</organism>
<accession>A0A9X1QW75</accession>
<dbReference type="Proteomes" id="UP001139461">
    <property type="component" value="Unassembled WGS sequence"/>
</dbReference>
<proteinExistence type="predicted"/>
<reference evidence="1" key="1">
    <citation type="submission" date="2021-09" db="EMBL/GenBank/DDBJ databases">
        <title>Genome of Aequorivita sp. strain F47161.</title>
        <authorList>
            <person name="Wang Y."/>
        </authorList>
    </citation>
    <scope>NUCLEOTIDE SEQUENCE</scope>
    <source>
        <strain evidence="1">F47161</strain>
    </source>
</reference>
<dbReference type="AlphaFoldDB" id="A0A9X1QW75"/>
<dbReference type="EMBL" id="JAIRBA010000005">
    <property type="protein sequence ID" value="MCG2418258.1"/>
    <property type="molecule type" value="Genomic_DNA"/>
</dbReference>
<evidence type="ECO:0000313" key="1">
    <source>
        <dbReference type="EMBL" id="MCG2418258.1"/>
    </source>
</evidence>
<keyword evidence="2" id="KW-1185">Reference proteome</keyword>
<sequence>MNKESLAITKNCKDFIRIKPFGSKLDKTDIKFSFLCPSFQIRNFEENKEDGILRYVPKASGIAEHEISYHNSNEINLSPVLLPKYKSSESLRIPISSEIIDLNLKNLLVPIPICRITINQDSTKTYKEKEKHQVINLTPKYNTTEIYISSAKYDLQEMRNRFPLIVGDLFTMTTIDFLIYGAGLASESNFKKMFENDAPSIAFESNLIGNYRFYYRTYEVERMDKFRLTSNKIYSSKNVIDFFNNIDYLNILGTTAVSYRSINKGKPKPAYKWDLEHLEKIKFYNSYIKKWRTKFELSEYRLKSLDRFRSGVIFP</sequence>
<evidence type="ECO:0000313" key="2">
    <source>
        <dbReference type="Proteomes" id="UP001139461"/>
    </source>
</evidence>
<gene>
    <name evidence="1" type="ORF">K8089_04425</name>
</gene>